<dbReference type="InterPro" id="IPR023753">
    <property type="entry name" value="FAD/NAD-binding_dom"/>
</dbReference>
<dbReference type="PRINTS" id="PR00368">
    <property type="entry name" value="FADPNR"/>
</dbReference>
<evidence type="ECO:0000259" key="6">
    <source>
        <dbReference type="Pfam" id="PF14759"/>
    </source>
</evidence>
<evidence type="ECO:0000256" key="1">
    <source>
        <dbReference type="ARBA" id="ARBA00001974"/>
    </source>
</evidence>
<proteinExistence type="predicted"/>
<dbReference type="Gene3D" id="3.50.50.60">
    <property type="entry name" value="FAD/NAD(P)-binding domain"/>
    <property type="match status" value="2"/>
</dbReference>
<comment type="cofactor">
    <cofactor evidence="1">
        <name>FAD</name>
        <dbReference type="ChEBI" id="CHEBI:57692"/>
    </cofactor>
</comment>
<evidence type="ECO:0000256" key="4">
    <source>
        <dbReference type="ARBA" id="ARBA00023002"/>
    </source>
</evidence>
<dbReference type="PRINTS" id="PR00411">
    <property type="entry name" value="PNDRDTASEI"/>
</dbReference>
<dbReference type="SUPFAM" id="SSF55424">
    <property type="entry name" value="FAD/NAD-linked reductases, dimerisation (C-terminal) domain"/>
    <property type="match status" value="1"/>
</dbReference>
<gene>
    <name evidence="7" type="ORF">FM101_15235</name>
</gene>
<feature type="domain" description="Reductase C-terminal" evidence="6">
    <location>
        <begin position="322"/>
        <end position="409"/>
    </location>
</feature>
<dbReference type="GO" id="GO:0005737">
    <property type="term" value="C:cytoplasm"/>
    <property type="evidence" value="ECO:0007669"/>
    <property type="project" value="TreeGrafter"/>
</dbReference>
<dbReference type="RefSeq" id="WP_087001139.1">
    <property type="nucleotide sequence ID" value="NZ_FUHW01000052.1"/>
</dbReference>
<dbReference type="GO" id="GO:0016651">
    <property type="term" value="F:oxidoreductase activity, acting on NAD(P)H"/>
    <property type="evidence" value="ECO:0007669"/>
    <property type="project" value="TreeGrafter"/>
</dbReference>
<feature type="domain" description="FAD/NAD(P)-binding" evidence="5">
    <location>
        <begin position="7"/>
        <end position="303"/>
    </location>
</feature>
<dbReference type="SUPFAM" id="SSF51905">
    <property type="entry name" value="FAD/NAD(P)-binding domain"/>
    <property type="match status" value="1"/>
</dbReference>
<evidence type="ECO:0000313" key="7">
    <source>
        <dbReference type="EMBL" id="SJM72501.1"/>
    </source>
</evidence>
<dbReference type="PANTHER" id="PTHR43557:SF2">
    <property type="entry name" value="RIESKE DOMAIN-CONTAINING PROTEIN-RELATED"/>
    <property type="match status" value="1"/>
</dbReference>
<dbReference type="InterPro" id="IPR028202">
    <property type="entry name" value="Reductase_C"/>
</dbReference>
<accession>A0A1R4GWJ4</accession>
<dbReference type="InterPro" id="IPR050446">
    <property type="entry name" value="FAD-oxidoreductase/Apoptosis"/>
</dbReference>
<evidence type="ECO:0000313" key="8">
    <source>
        <dbReference type="Proteomes" id="UP000195913"/>
    </source>
</evidence>
<keyword evidence="8" id="KW-1185">Reference proteome</keyword>
<keyword evidence="4" id="KW-0560">Oxidoreductase</keyword>
<dbReference type="EMBL" id="FUHW01000052">
    <property type="protein sequence ID" value="SJM72501.1"/>
    <property type="molecule type" value="Genomic_DNA"/>
</dbReference>
<evidence type="ECO:0000259" key="5">
    <source>
        <dbReference type="Pfam" id="PF07992"/>
    </source>
</evidence>
<dbReference type="AlphaFoldDB" id="A0A1R4GWJ4"/>
<organism evidence="7 8">
    <name type="scientific">Arthrobacter rhombi</name>
    <dbReference type="NCBI Taxonomy" id="71253"/>
    <lineage>
        <taxon>Bacteria</taxon>
        <taxon>Bacillati</taxon>
        <taxon>Actinomycetota</taxon>
        <taxon>Actinomycetes</taxon>
        <taxon>Micrococcales</taxon>
        <taxon>Micrococcaceae</taxon>
        <taxon>Arthrobacter</taxon>
    </lineage>
</organism>
<dbReference type="Pfam" id="PF07992">
    <property type="entry name" value="Pyr_redox_2"/>
    <property type="match status" value="1"/>
</dbReference>
<reference evidence="7 8" key="1">
    <citation type="submission" date="2017-02" db="EMBL/GenBank/DDBJ databases">
        <authorList>
            <person name="Peterson S.W."/>
        </authorList>
    </citation>
    <scope>NUCLEOTIDE SEQUENCE [LARGE SCALE GENOMIC DNA]</scope>
    <source>
        <strain evidence="7 8">B Ar 00.02</strain>
    </source>
</reference>
<dbReference type="Proteomes" id="UP000195913">
    <property type="component" value="Unassembled WGS sequence"/>
</dbReference>
<name>A0A1R4GWJ4_9MICC</name>
<evidence type="ECO:0000256" key="3">
    <source>
        <dbReference type="ARBA" id="ARBA00022827"/>
    </source>
</evidence>
<keyword evidence="3" id="KW-0274">FAD</keyword>
<dbReference type="InterPro" id="IPR016156">
    <property type="entry name" value="FAD/NAD-linked_Rdtase_dimer_sf"/>
</dbReference>
<dbReference type="PANTHER" id="PTHR43557">
    <property type="entry name" value="APOPTOSIS-INDUCING FACTOR 1"/>
    <property type="match status" value="1"/>
</dbReference>
<dbReference type="Pfam" id="PF14759">
    <property type="entry name" value="Reductase_C"/>
    <property type="match status" value="1"/>
</dbReference>
<dbReference type="InterPro" id="IPR036188">
    <property type="entry name" value="FAD/NAD-bd_sf"/>
</dbReference>
<dbReference type="Gene3D" id="3.30.390.30">
    <property type="match status" value="1"/>
</dbReference>
<evidence type="ECO:0000256" key="2">
    <source>
        <dbReference type="ARBA" id="ARBA00022630"/>
    </source>
</evidence>
<sequence length="414" mass="44631">MSTGQTFVVVGAGQAGGTAIQKLRSEGFDGRIVLVGAEPHLPYERPPLSKSYLKGEGWLSHKSLLGQQWYDEQDVEVRLEARAVTLRSSDHQVILDDGTTLDYDKILISTGSKARRLKAPGAELTGVHYLRTLEDSEALAAALDDATNVVIVGASWIGLETADAARQKGCRVIVIGPGQAPLEASMGARLGGYFAAVHRRHGVEFQLGCRVVGIEGEGKVESVIVDDGSKFLADVVIVGVGAEPESGFVEKGMLAEDGGIRVDPQMRTQAPDVFAAGDIASVANPLYGQQMRVEHWNNALMEGKIAAHSMLGQSSNFDPAPFFFTDQYDLAVEYAGRVDARTADEPIIRGDLAADRFHAFWIVDNVVVAGLHVNAWDEGIEPVQELIRSQIWVDPVDLANPAVPLTQLMRTGRP</sequence>
<keyword evidence="2" id="KW-0285">Flavoprotein</keyword>
<protein>
    <submittedName>
        <fullName evidence="7">Ferredoxin reductase</fullName>
    </submittedName>
</protein>